<dbReference type="Gene3D" id="1.10.10.10">
    <property type="entry name" value="Winged helix-like DNA-binding domain superfamily/Winged helix DNA-binding domain"/>
    <property type="match status" value="1"/>
</dbReference>
<keyword evidence="1" id="KW-0805">Transcription regulation</keyword>
<keyword evidence="6" id="KW-1185">Reference proteome</keyword>
<evidence type="ECO:0000259" key="4">
    <source>
        <dbReference type="PROSITE" id="PS50995"/>
    </source>
</evidence>
<evidence type="ECO:0000256" key="2">
    <source>
        <dbReference type="ARBA" id="ARBA00023125"/>
    </source>
</evidence>
<dbReference type="Pfam" id="PF01047">
    <property type="entry name" value="MarR"/>
    <property type="match status" value="1"/>
</dbReference>
<dbReference type="HOGENOM" id="CLU_083287_24_0_9"/>
<dbReference type="STRING" id="1246626.BleG1_3413"/>
<dbReference type="PANTHER" id="PTHR42756">
    <property type="entry name" value="TRANSCRIPTIONAL REGULATOR, MARR"/>
    <property type="match status" value="1"/>
</dbReference>
<reference evidence="5 6" key="1">
    <citation type="journal article" date="2014" name="Gene">
        <title>A comparative genomic analysis of the alkalitolerant soil bacterium Bacillus lehensis G1.</title>
        <authorList>
            <person name="Noor Y.M."/>
            <person name="Samsulrizal N.H."/>
            <person name="Jema'on N.A."/>
            <person name="Low K.O."/>
            <person name="Ramli A.N."/>
            <person name="Alias N.I."/>
            <person name="Damis S.I."/>
            <person name="Fuzi S.F."/>
            <person name="Isa M.N."/>
            <person name="Murad A.M."/>
            <person name="Raih M.F."/>
            <person name="Bakar F.D."/>
            <person name="Najimudin N."/>
            <person name="Mahadi N.M."/>
            <person name="Illias R.M."/>
        </authorList>
    </citation>
    <scope>NUCLEOTIDE SEQUENCE [LARGE SCALE GENOMIC DNA]</scope>
    <source>
        <strain evidence="5 6">G1</strain>
    </source>
</reference>
<dbReference type="RefSeq" id="WP_374188349.1">
    <property type="nucleotide sequence ID" value="NZ_CP003923.1"/>
</dbReference>
<name>A0A060M1Q7_9BACI</name>
<sequence length="144" mass="16546">MKQEESFLTMCLYFTSNRFARKMTRIAEEAFKELDIAPSYAYVILLIKNNPGITQQELCSKLSIAPSTSTRFIKKLEGEGLIKRKTRWKTTHFNLSDKGELFSKDVEHALSDLRKQVVTIFGEENADNLAMYLTDLSEIIKEKG</sequence>
<gene>
    <name evidence="5" type="ORF">BleG1_3413</name>
</gene>
<dbReference type="GO" id="GO:0003700">
    <property type="term" value="F:DNA-binding transcription factor activity"/>
    <property type="evidence" value="ECO:0007669"/>
    <property type="project" value="InterPro"/>
</dbReference>
<dbReference type="InterPro" id="IPR000835">
    <property type="entry name" value="HTH_MarR-typ"/>
</dbReference>
<dbReference type="eggNOG" id="COG1846">
    <property type="taxonomic scope" value="Bacteria"/>
</dbReference>
<dbReference type="PROSITE" id="PS50995">
    <property type="entry name" value="HTH_MARR_2"/>
    <property type="match status" value="1"/>
</dbReference>
<protein>
    <submittedName>
        <fullName evidence="5">HTH-type transcriptional regulator</fullName>
    </submittedName>
</protein>
<dbReference type="EMBL" id="CP003923">
    <property type="protein sequence ID" value="AIC95960.1"/>
    <property type="molecule type" value="Genomic_DNA"/>
</dbReference>
<organism evidence="5 6">
    <name type="scientific">Shouchella lehensis G1</name>
    <dbReference type="NCBI Taxonomy" id="1246626"/>
    <lineage>
        <taxon>Bacteria</taxon>
        <taxon>Bacillati</taxon>
        <taxon>Bacillota</taxon>
        <taxon>Bacilli</taxon>
        <taxon>Bacillales</taxon>
        <taxon>Bacillaceae</taxon>
        <taxon>Shouchella</taxon>
    </lineage>
</organism>
<evidence type="ECO:0000313" key="6">
    <source>
        <dbReference type="Proteomes" id="UP000027142"/>
    </source>
</evidence>
<dbReference type="AlphaFoldDB" id="A0A060M1Q7"/>
<dbReference type="PANTHER" id="PTHR42756:SF1">
    <property type="entry name" value="TRANSCRIPTIONAL REPRESSOR OF EMRAB OPERON"/>
    <property type="match status" value="1"/>
</dbReference>
<dbReference type="KEGG" id="ble:BleG1_3413"/>
<evidence type="ECO:0000256" key="1">
    <source>
        <dbReference type="ARBA" id="ARBA00023015"/>
    </source>
</evidence>
<keyword evidence="2" id="KW-0238">DNA-binding</keyword>
<dbReference type="SUPFAM" id="SSF46785">
    <property type="entry name" value="Winged helix' DNA-binding domain"/>
    <property type="match status" value="1"/>
</dbReference>
<evidence type="ECO:0000256" key="3">
    <source>
        <dbReference type="ARBA" id="ARBA00023163"/>
    </source>
</evidence>
<feature type="domain" description="HTH marR-type" evidence="4">
    <location>
        <begin position="9"/>
        <end position="138"/>
    </location>
</feature>
<dbReference type="InterPro" id="IPR036388">
    <property type="entry name" value="WH-like_DNA-bd_sf"/>
</dbReference>
<evidence type="ECO:0000313" key="5">
    <source>
        <dbReference type="EMBL" id="AIC95960.1"/>
    </source>
</evidence>
<dbReference type="InterPro" id="IPR036390">
    <property type="entry name" value="WH_DNA-bd_sf"/>
</dbReference>
<dbReference type="PATRIC" id="fig|1246626.3.peg.3396"/>
<dbReference type="SMART" id="SM00347">
    <property type="entry name" value="HTH_MARR"/>
    <property type="match status" value="1"/>
</dbReference>
<dbReference type="Proteomes" id="UP000027142">
    <property type="component" value="Chromosome"/>
</dbReference>
<keyword evidence="3" id="KW-0804">Transcription</keyword>
<accession>A0A060M1Q7</accession>
<proteinExistence type="predicted"/>
<dbReference type="GO" id="GO:0003677">
    <property type="term" value="F:DNA binding"/>
    <property type="evidence" value="ECO:0007669"/>
    <property type="project" value="UniProtKB-KW"/>
</dbReference>